<evidence type="ECO:0000256" key="4">
    <source>
        <dbReference type="ARBA" id="ARBA00023125"/>
    </source>
</evidence>
<keyword evidence="2" id="KW-0805">Transcription regulation</keyword>
<dbReference type="Gramene" id="OB09G18440.1">
    <property type="protein sequence ID" value="OB09G18440.1"/>
    <property type="gene ID" value="OB09G18440"/>
</dbReference>
<dbReference type="PANTHER" id="PTHR46373:SF5">
    <property type="entry name" value="RWP-RK DOMAIN PROTEIN"/>
    <property type="match status" value="1"/>
</dbReference>
<evidence type="ECO:0000313" key="10">
    <source>
        <dbReference type="Proteomes" id="UP000006038"/>
    </source>
</evidence>
<dbReference type="OMA" id="YFHITQK"/>
<dbReference type="AlphaFoldDB" id="J3MXW5"/>
<dbReference type="InterPro" id="IPR003035">
    <property type="entry name" value="RWP-RK_dom"/>
</dbReference>
<dbReference type="HOGENOM" id="CLU_055534_0_0_1"/>
<evidence type="ECO:0000256" key="7">
    <source>
        <dbReference type="SAM" id="MobiDB-lite"/>
    </source>
</evidence>
<evidence type="ECO:0000256" key="5">
    <source>
        <dbReference type="ARBA" id="ARBA00023163"/>
    </source>
</evidence>
<dbReference type="GO" id="GO:0003677">
    <property type="term" value="F:DNA binding"/>
    <property type="evidence" value="ECO:0007669"/>
    <property type="project" value="UniProtKB-KW"/>
</dbReference>
<reference evidence="9" key="2">
    <citation type="submission" date="2013-04" db="UniProtKB">
        <authorList>
            <consortium name="EnsemblPlants"/>
        </authorList>
    </citation>
    <scope>IDENTIFICATION</scope>
</reference>
<feature type="compositionally biased region" description="Low complexity" evidence="7">
    <location>
        <begin position="1"/>
        <end position="15"/>
    </location>
</feature>
<evidence type="ECO:0000313" key="9">
    <source>
        <dbReference type="EnsemblPlants" id="OB09G18440.1"/>
    </source>
</evidence>
<organism evidence="9">
    <name type="scientific">Oryza brachyantha</name>
    <name type="common">malo sina</name>
    <dbReference type="NCBI Taxonomy" id="4533"/>
    <lineage>
        <taxon>Eukaryota</taxon>
        <taxon>Viridiplantae</taxon>
        <taxon>Streptophyta</taxon>
        <taxon>Embryophyta</taxon>
        <taxon>Tracheophyta</taxon>
        <taxon>Spermatophyta</taxon>
        <taxon>Magnoliopsida</taxon>
        <taxon>Liliopsida</taxon>
        <taxon>Poales</taxon>
        <taxon>Poaceae</taxon>
        <taxon>BOP clade</taxon>
        <taxon>Oryzoideae</taxon>
        <taxon>Oryzeae</taxon>
        <taxon>Oryzinae</taxon>
        <taxon>Oryza</taxon>
    </lineage>
</organism>
<feature type="compositionally biased region" description="Acidic residues" evidence="7">
    <location>
        <begin position="314"/>
        <end position="337"/>
    </location>
</feature>
<reference evidence="9" key="1">
    <citation type="journal article" date="2013" name="Nat. Commun.">
        <title>Whole-genome sequencing of Oryza brachyantha reveals mechanisms underlying Oryza genome evolution.</title>
        <authorList>
            <person name="Chen J."/>
            <person name="Huang Q."/>
            <person name="Gao D."/>
            <person name="Wang J."/>
            <person name="Lang Y."/>
            <person name="Liu T."/>
            <person name="Li B."/>
            <person name="Bai Z."/>
            <person name="Luis Goicoechea J."/>
            <person name="Liang C."/>
            <person name="Chen C."/>
            <person name="Zhang W."/>
            <person name="Sun S."/>
            <person name="Liao Y."/>
            <person name="Zhang X."/>
            <person name="Yang L."/>
            <person name="Song C."/>
            <person name="Wang M."/>
            <person name="Shi J."/>
            <person name="Liu G."/>
            <person name="Liu J."/>
            <person name="Zhou H."/>
            <person name="Zhou W."/>
            <person name="Yu Q."/>
            <person name="An N."/>
            <person name="Chen Y."/>
            <person name="Cai Q."/>
            <person name="Wang B."/>
            <person name="Liu B."/>
            <person name="Min J."/>
            <person name="Huang Y."/>
            <person name="Wu H."/>
            <person name="Li Z."/>
            <person name="Zhang Y."/>
            <person name="Yin Y."/>
            <person name="Song W."/>
            <person name="Jiang J."/>
            <person name="Jackson S.A."/>
            <person name="Wing R.A."/>
            <person name="Wang J."/>
            <person name="Chen M."/>
        </authorList>
    </citation>
    <scope>NUCLEOTIDE SEQUENCE [LARGE SCALE GENOMIC DNA]</scope>
    <source>
        <strain evidence="9">cv. IRGC 101232</strain>
    </source>
</reference>
<proteinExistence type="predicted"/>
<dbReference type="GO" id="GO:0003700">
    <property type="term" value="F:DNA-binding transcription factor activity"/>
    <property type="evidence" value="ECO:0007669"/>
    <property type="project" value="InterPro"/>
</dbReference>
<sequence>MATGGSSSSSNAPSGEGAGSGKAPMVPVGSIECLRKRCRLLRVLIHVNDHRKAVVVLHAGEDGKPDHIIMQNVSPDNDHSVQSTFLQDVADWSTESQIEALNDWYSSFRMDNTGVFYDSDQNVIFGVPRGHPGGDVPRSLAILAPAPKKNERRKAPVAGSSSSSADGLVLVVKTDQTGAIDKRMKLTFPDQRKRIKAMTKHDLKSYFHITQKEAAEIGLSIGTTALKSVCRANGLPRWPYRQIMKLDNEFNNNLKKKITGWNLGRAIKGVTKAFELRKKKERMYEELMSNMPEQLQGIDEIVHNLQEDYSAADQDTDVEDEEDNEEMDSNMENSDDD</sequence>
<keyword evidence="10" id="KW-1185">Reference proteome</keyword>
<evidence type="ECO:0000256" key="6">
    <source>
        <dbReference type="ARBA" id="ARBA00023242"/>
    </source>
</evidence>
<dbReference type="Pfam" id="PF02042">
    <property type="entry name" value="RWP-RK"/>
    <property type="match status" value="1"/>
</dbReference>
<evidence type="ECO:0000256" key="3">
    <source>
        <dbReference type="ARBA" id="ARBA00023054"/>
    </source>
</evidence>
<keyword evidence="4" id="KW-0238">DNA-binding</keyword>
<protein>
    <recommendedName>
        <fullName evidence="8">RWP-RK domain-containing protein</fullName>
    </recommendedName>
</protein>
<feature type="domain" description="RWP-RK" evidence="8">
    <location>
        <begin position="176"/>
        <end position="266"/>
    </location>
</feature>
<evidence type="ECO:0000256" key="1">
    <source>
        <dbReference type="ARBA" id="ARBA00004049"/>
    </source>
</evidence>
<keyword evidence="5" id="KW-0804">Transcription</keyword>
<keyword evidence="3" id="KW-0175">Coiled coil</keyword>
<comment type="function">
    <text evidence="1">Putative transcription factor.</text>
</comment>
<dbReference type="InterPro" id="IPR044607">
    <property type="entry name" value="RKD-like"/>
</dbReference>
<feature type="region of interest" description="Disordered" evidence="7">
    <location>
        <begin position="1"/>
        <end position="24"/>
    </location>
</feature>
<keyword evidence="6" id="KW-0539">Nucleus</keyword>
<feature type="region of interest" description="Disordered" evidence="7">
    <location>
        <begin position="303"/>
        <end position="337"/>
    </location>
</feature>
<dbReference type="STRING" id="4533.J3MXW5"/>
<evidence type="ECO:0000259" key="8">
    <source>
        <dbReference type="PROSITE" id="PS51519"/>
    </source>
</evidence>
<accession>J3MXW5</accession>
<dbReference type="PROSITE" id="PS51519">
    <property type="entry name" value="RWP_RK"/>
    <property type="match status" value="1"/>
</dbReference>
<name>J3MXW5_ORYBR</name>
<evidence type="ECO:0000256" key="2">
    <source>
        <dbReference type="ARBA" id="ARBA00023015"/>
    </source>
</evidence>
<dbReference type="EnsemblPlants" id="OB09G18440.1">
    <property type="protein sequence ID" value="OB09G18440.1"/>
    <property type="gene ID" value="OB09G18440"/>
</dbReference>
<dbReference type="Proteomes" id="UP000006038">
    <property type="component" value="Chromosome 9"/>
</dbReference>
<dbReference type="PANTHER" id="PTHR46373">
    <property type="entry name" value="PROTEIN RKD4"/>
    <property type="match status" value="1"/>
</dbReference>